<gene>
    <name evidence="17" type="ORF">C7S16_3117</name>
</gene>
<comment type="caution">
    <text evidence="17">The sequence shown here is derived from an EMBL/GenBank/DDBJ whole genome shotgun (WGS) entry which is preliminary data.</text>
</comment>
<organism evidence="17 18">
    <name type="scientific">Burkholderia thailandensis</name>
    <dbReference type="NCBI Taxonomy" id="57975"/>
    <lineage>
        <taxon>Bacteria</taxon>
        <taxon>Pseudomonadati</taxon>
        <taxon>Pseudomonadota</taxon>
        <taxon>Betaproteobacteria</taxon>
        <taxon>Burkholderiales</taxon>
        <taxon>Burkholderiaceae</taxon>
        <taxon>Burkholderia</taxon>
        <taxon>pseudomallei group</taxon>
    </lineage>
</organism>
<evidence type="ECO:0000256" key="13">
    <source>
        <dbReference type="PIRSR" id="PIRSR618044-2"/>
    </source>
</evidence>
<feature type="active site" evidence="12">
    <location>
        <position position="168"/>
    </location>
</feature>
<dbReference type="InterPro" id="IPR018044">
    <property type="entry name" value="Peptidase_S11"/>
</dbReference>
<keyword evidence="9" id="KW-0573">Peptidoglycan synthesis</keyword>
<dbReference type="GO" id="GO:0008360">
    <property type="term" value="P:regulation of cell shape"/>
    <property type="evidence" value="ECO:0007669"/>
    <property type="project" value="UniProtKB-KW"/>
</dbReference>
<dbReference type="GO" id="GO:0071555">
    <property type="term" value="P:cell wall organization"/>
    <property type="evidence" value="ECO:0007669"/>
    <property type="project" value="UniProtKB-KW"/>
</dbReference>
<feature type="chain" id="PRO_5043532930" description="serine-type D-Ala-D-Ala carboxypeptidase" evidence="15">
    <location>
        <begin position="19"/>
        <end position="465"/>
    </location>
</feature>
<dbReference type="SMART" id="SM00936">
    <property type="entry name" value="PBP5_C"/>
    <property type="match status" value="1"/>
</dbReference>
<evidence type="ECO:0000256" key="6">
    <source>
        <dbReference type="ARBA" id="ARBA00022729"/>
    </source>
</evidence>
<evidence type="ECO:0000256" key="11">
    <source>
        <dbReference type="ARBA" id="ARBA00034000"/>
    </source>
</evidence>
<reference evidence="17" key="1">
    <citation type="submission" date="2018-08" db="EMBL/GenBank/DDBJ databases">
        <title>Identification of Burkholderia cepacia strains that express a Burkholderia pseudomallei-like capsular polysaccharide.</title>
        <authorList>
            <person name="Burtnick M.N."/>
            <person name="Vongsouvath M."/>
            <person name="Newton P."/>
            <person name="Wuthiekanun V."/>
            <person name="Limmathurotsakul D."/>
            <person name="Brett P.J."/>
            <person name="Chantratita N."/>
            <person name="Dance D.A."/>
        </authorList>
    </citation>
    <scope>NUCLEOTIDE SEQUENCE</scope>
    <source>
        <strain evidence="17">SBXCC001</strain>
    </source>
</reference>
<feature type="active site" description="Acyl-ester intermediate" evidence="12">
    <location>
        <position position="106"/>
    </location>
</feature>
<dbReference type="InterPro" id="IPR037167">
    <property type="entry name" value="Peptidase_S11_C_sf"/>
</dbReference>
<feature type="domain" description="Peptidase S11 D-Ala-D-Ala carboxypeptidase A C-terminal" evidence="16">
    <location>
        <begin position="327"/>
        <end position="417"/>
    </location>
</feature>
<dbReference type="AlphaFoldDB" id="A0AAW9D3A1"/>
<accession>A0AAW9D3A1</accession>
<dbReference type="InterPro" id="IPR012907">
    <property type="entry name" value="Peptidase_S11_C"/>
</dbReference>
<evidence type="ECO:0000256" key="8">
    <source>
        <dbReference type="ARBA" id="ARBA00022960"/>
    </source>
</evidence>
<evidence type="ECO:0000259" key="16">
    <source>
        <dbReference type="SMART" id="SM00936"/>
    </source>
</evidence>
<dbReference type="SUPFAM" id="SSF56601">
    <property type="entry name" value="beta-lactamase/transpeptidase-like"/>
    <property type="match status" value="1"/>
</dbReference>
<dbReference type="PRINTS" id="PR00725">
    <property type="entry name" value="DADACBPTASE1"/>
</dbReference>
<evidence type="ECO:0000256" key="10">
    <source>
        <dbReference type="ARBA" id="ARBA00023316"/>
    </source>
</evidence>
<dbReference type="PANTHER" id="PTHR21581:SF6">
    <property type="entry name" value="TRAFFICKING PROTEIN PARTICLE COMPLEX SUBUNIT 12"/>
    <property type="match status" value="1"/>
</dbReference>
<dbReference type="EC" id="3.4.16.4" evidence="3"/>
<feature type="signal peptide" evidence="15">
    <location>
        <begin position="1"/>
        <end position="18"/>
    </location>
</feature>
<evidence type="ECO:0000313" key="18">
    <source>
        <dbReference type="Proteomes" id="UP001272137"/>
    </source>
</evidence>
<evidence type="ECO:0000256" key="14">
    <source>
        <dbReference type="RuleBase" id="RU004016"/>
    </source>
</evidence>
<evidence type="ECO:0000256" key="4">
    <source>
        <dbReference type="ARBA" id="ARBA00022645"/>
    </source>
</evidence>
<dbReference type="GO" id="GO:0006508">
    <property type="term" value="P:proteolysis"/>
    <property type="evidence" value="ECO:0007669"/>
    <property type="project" value="UniProtKB-KW"/>
</dbReference>
<comment type="similarity">
    <text evidence="2 14">Belongs to the peptidase S11 family.</text>
</comment>
<evidence type="ECO:0000256" key="9">
    <source>
        <dbReference type="ARBA" id="ARBA00022984"/>
    </source>
</evidence>
<keyword evidence="8" id="KW-0133">Cell shape</keyword>
<dbReference type="Pfam" id="PF07943">
    <property type="entry name" value="PBP5_C"/>
    <property type="match status" value="1"/>
</dbReference>
<dbReference type="InterPro" id="IPR001967">
    <property type="entry name" value="Peptidase_S11_N"/>
</dbReference>
<evidence type="ECO:0000256" key="3">
    <source>
        <dbReference type="ARBA" id="ARBA00012448"/>
    </source>
</evidence>
<dbReference type="GO" id="GO:0009252">
    <property type="term" value="P:peptidoglycan biosynthetic process"/>
    <property type="evidence" value="ECO:0007669"/>
    <property type="project" value="UniProtKB-KW"/>
</dbReference>
<feature type="binding site" evidence="13">
    <location>
        <position position="270"/>
    </location>
    <ligand>
        <name>substrate</name>
    </ligand>
</feature>
<evidence type="ECO:0000256" key="7">
    <source>
        <dbReference type="ARBA" id="ARBA00022801"/>
    </source>
</evidence>
<proteinExistence type="inferred from homology"/>
<comment type="catalytic activity">
    <reaction evidence="11">
        <text>Preferential cleavage: (Ac)2-L-Lys-D-Ala-|-D-Ala. Also transpeptidation of peptidyl-alanyl moieties that are N-acyl substituents of D-alanine.</text>
        <dbReference type="EC" id="3.4.16.4"/>
    </reaction>
</comment>
<dbReference type="Gene3D" id="3.40.710.10">
    <property type="entry name" value="DD-peptidase/beta-lactamase superfamily"/>
    <property type="match status" value="1"/>
</dbReference>
<keyword evidence="7" id="KW-0378">Hydrolase</keyword>
<keyword evidence="5" id="KW-0645">Protease</keyword>
<dbReference type="EMBL" id="QXCT01000002">
    <property type="protein sequence ID" value="MDW9255191.1"/>
    <property type="molecule type" value="Genomic_DNA"/>
</dbReference>
<dbReference type="Pfam" id="PF00768">
    <property type="entry name" value="Peptidase_S11"/>
    <property type="match status" value="1"/>
</dbReference>
<keyword evidence="4" id="KW-0121">Carboxypeptidase</keyword>
<sequence length="465" mass="49728">MRLSSLGLTSLASSTAIAVAARNVALGIVLPAALVSTIAVAQAKPAAKAKHAAAPAAAAPTGAPATYAPGAVPPPGVNARSWVLVDASSNQVLASGNADERVEPASLTKLMTAYLVFEALDSKKITMEQIVTPSEAVRRVGRDESRMFIEANKPVSVHDLVYGMIIQSGNDAAIALAELVGGSEAQFVNMMNAQAQRLGMTHTHFADVNGMPDPNHYTTAGDLATLSTHLIRDYPDYYNIFSVKEFTYNNIKQPNRNRLLWLDPTVDGLKTGHTQAAGYCLIASAKRSLPGAADATRRLVTVMMGETKESDRVQDSMKMLNYGYTAFDSVRLYKAGQPIDTPRVYKGKSNNVQVGVKKDQFITVPRGLADKVKPEVALNAPLIAPLADGQAVGSVKLVADGKTVAEFPVVALQPVPEAGLLGRIWDSILLMFSKRSKLSASPRRRTRRRRGLALSVTIFVIRSTP</sequence>
<dbReference type="InterPro" id="IPR012338">
    <property type="entry name" value="Beta-lactam/transpept-like"/>
</dbReference>
<comment type="pathway">
    <text evidence="1">Cell wall biogenesis; peptidoglycan biosynthesis.</text>
</comment>
<dbReference type="Proteomes" id="UP001272137">
    <property type="component" value="Unassembled WGS sequence"/>
</dbReference>
<dbReference type="PANTHER" id="PTHR21581">
    <property type="entry name" value="D-ALANYL-D-ALANINE CARBOXYPEPTIDASE"/>
    <property type="match status" value="1"/>
</dbReference>
<evidence type="ECO:0000256" key="1">
    <source>
        <dbReference type="ARBA" id="ARBA00004752"/>
    </source>
</evidence>
<keyword evidence="10" id="KW-0961">Cell wall biogenesis/degradation</keyword>
<evidence type="ECO:0000256" key="12">
    <source>
        <dbReference type="PIRSR" id="PIRSR618044-1"/>
    </source>
</evidence>
<evidence type="ECO:0000256" key="5">
    <source>
        <dbReference type="ARBA" id="ARBA00022670"/>
    </source>
</evidence>
<dbReference type="GO" id="GO:0009002">
    <property type="term" value="F:serine-type D-Ala-D-Ala carboxypeptidase activity"/>
    <property type="evidence" value="ECO:0007669"/>
    <property type="project" value="UniProtKB-EC"/>
</dbReference>
<name>A0AAW9D3A1_BURTH</name>
<keyword evidence="6 15" id="KW-0732">Signal</keyword>
<protein>
    <recommendedName>
        <fullName evidence="3">serine-type D-Ala-D-Ala carboxypeptidase</fullName>
        <ecNumber evidence="3">3.4.16.4</ecNumber>
    </recommendedName>
</protein>
<dbReference type="Gene3D" id="2.60.410.10">
    <property type="entry name" value="D-Ala-D-Ala carboxypeptidase, C-terminal domain"/>
    <property type="match status" value="1"/>
</dbReference>
<evidence type="ECO:0000313" key="17">
    <source>
        <dbReference type="EMBL" id="MDW9255191.1"/>
    </source>
</evidence>
<evidence type="ECO:0000256" key="15">
    <source>
        <dbReference type="SAM" id="SignalP"/>
    </source>
</evidence>
<evidence type="ECO:0000256" key="2">
    <source>
        <dbReference type="ARBA" id="ARBA00007164"/>
    </source>
</evidence>
<feature type="active site" description="Proton acceptor" evidence="12">
    <location>
        <position position="109"/>
    </location>
</feature>